<keyword evidence="3" id="KW-1185">Reference proteome</keyword>
<evidence type="ECO:0000313" key="3">
    <source>
        <dbReference type="Proteomes" id="UP000298663"/>
    </source>
</evidence>
<reference evidence="2 3" key="1">
    <citation type="journal article" date="2015" name="Genome Biol.">
        <title>Comparative genomics of Steinernema reveals deeply conserved gene regulatory networks.</title>
        <authorList>
            <person name="Dillman A.R."/>
            <person name="Macchietto M."/>
            <person name="Porter C.F."/>
            <person name="Rogers A."/>
            <person name="Williams B."/>
            <person name="Antoshechkin I."/>
            <person name="Lee M.M."/>
            <person name="Goodwin Z."/>
            <person name="Lu X."/>
            <person name="Lewis E.E."/>
            <person name="Goodrich-Blair H."/>
            <person name="Stock S.P."/>
            <person name="Adams B.J."/>
            <person name="Sternberg P.W."/>
            <person name="Mortazavi A."/>
        </authorList>
    </citation>
    <scope>NUCLEOTIDE SEQUENCE [LARGE SCALE GENOMIC DNA]</scope>
    <source>
        <strain evidence="2 3">ALL</strain>
    </source>
</reference>
<evidence type="ECO:0000313" key="2">
    <source>
        <dbReference type="EMBL" id="TKR66954.1"/>
    </source>
</evidence>
<organism evidence="2 3">
    <name type="scientific">Steinernema carpocapsae</name>
    <name type="common">Entomopathogenic nematode</name>
    <dbReference type="NCBI Taxonomy" id="34508"/>
    <lineage>
        <taxon>Eukaryota</taxon>
        <taxon>Metazoa</taxon>
        <taxon>Ecdysozoa</taxon>
        <taxon>Nematoda</taxon>
        <taxon>Chromadorea</taxon>
        <taxon>Rhabditida</taxon>
        <taxon>Tylenchina</taxon>
        <taxon>Panagrolaimomorpha</taxon>
        <taxon>Strongyloidoidea</taxon>
        <taxon>Steinernematidae</taxon>
        <taxon>Steinernema</taxon>
    </lineage>
</organism>
<proteinExistence type="predicted"/>
<dbReference type="AlphaFoldDB" id="A0A4U5MCX2"/>
<gene>
    <name evidence="2" type="ORF">L596_023174</name>
</gene>
<sequence>MYMPITVHTEPPTPQKHILNQEILAAVCILGIFVALLIMIASLYELRSARTVIAFGENIEMLIRAQKLQYVENKFNRQPQKRG</sequence>
<feature type="transmembrane region" description="Helical" evidence="1">
    <location>
        <begin position="23"/>
        <end position="44"/>
    </location>
</feature>
<reference evidence="2 3" key="2">
    <citation type="journal article" date="2019" name="G3 (Bethesda)">
        <title>Hybrid Assembly of the Genome of the Entomopathogenic Nematode Steinernema carpocapsae Identifies the X-Chromosome.</title>
        <authorList>
            <person name="Serra L."/>
            <person name="Macchietto M."/>
            <person name="Macias-Munoz A."/>
            <person name="McGill C.J."/>
            <person name="Rodriguez I.M."/>
            <person name="Rodriguez B."/>
            <person name="Murad R."/>
            <person name="Mortazavi A."/>
        </authorList>
    </citation>
    <scope>NUCLEOTIDE SEQUENCE [LARGE SCALE GENOMIC DNA]</scope>
    <source>
        <strain evidence="2 3">ALL</strain>
    </source>
</reference>
<accession>A0A4U5MCX2</accession>
<dbReference type="Proteomes" id="UP000298663">
    <property type="component" value="Unassembled WGS sequence"/>
</dbReference>
<evidence type="ECO:0000256" key="1">
    <source>
        <dbReference type="SAM" id="Phobius"/>
    </source>
</evidence>
<keyword evidence="1" id="KW-0472">Membrane</keyword>
<dbReference type="EMBL" id="AZBU02000008">
    <property type="protein sequence ID" value="TKR66954.1"/>
    <property type="molecule type" value="Genomic_DNA"/>
</dbReference>
<protein>
    <submittedName>
        <fullName evidence="2">Uncharacterized protein</fullName>
    </submittedName>
</protein>
<comment type="caution">
    <text evidence="2">The sequence shown here is derived from an EMBL/GenBank/DDBJ whole genome shotgun (WGS) entry which is preliminary data.</text>
</comment>
<keyword evidence="1" id="KW-0812">Transmembrane</keyword>
<keyword evidence="1" id="KW-1133">Transmembrane helix</keyword>
<name>A0A4U5MCX2_STECR</name>